<evidence type="ECO:0000256" key="2">
    <source>
        <dbReference type="ARBA" id="ARBA00022840"/>
    </source>
</evidence>
<dbReference type="GO" id="GO:0003697">
    <property type="term" value="F:single-stranded DNA binding"/>
    <property type="evidence" value="ECO:0007669"/>
    <property type="project" value="TreeGrafter"/>
</dbReference>
<evidence type="ECO:0000259" key="4">
    <source>
        <dbReference type="PROSITE" id="PS50162"/>
    </source>
</evidence>
<evidence type="ECO:0000256" key="1">
    <source>
        <dbReference type="ARBA" id="ARBA00022741"/>
    </source>
</evidence>
<keyword evidence="3" id="KW-0238">DNA-binding</keyword>
<dbReference type="Gene3D" id="3.40.50.300">
    <property type="entry name" value="P-loop containing nucleotide triphosphate hydrolases"/>
    <property type="match status" value="2"/>
</dbReference>
<accession>A0A699ZUF8</accession>
<evidence type="ECO:0000256" key="3">
    <source>
        <dbReference type="ARBA" id="ARBA00023125"/>
    </source>
</evidence>
<gene>
    <name evidence="5" type="ORF">HaLaN_16537</name>
</gene>
<keyword evidence="6" id="KW-1185">Reference proteome</keyword>
<keyword evidence="1" id="KW-0547">Nucleotide-binding</keyword>
<dbReference type="GO" id="GO:0005524">
    <property type="term" value="F:ATP binding"/>
    <property type="evidence" value="ECO:0007669"/>
    <property type="project" value="UniProtKB-KW"/>
</dbReference>
<dbReference type="GO" id="GO:0070192">
    <property type="term" value="P:chromosome organization involved in meiotic cell cycle"/>
    <property type="evidence" value="ECO:0007669"/>
    <property type="project" value="TreeGrafter"/>
</dbReference>
<evidence type="ECO:0000313" key="6">
    <source>
        <dbReference type="Proteomes" id="UP000485058"/>
    </source>
</evidence>
<proteinExistence type="predicted"/>
<organism evidence="5 6">
    <name type="scientific">Haematococcus lacustris</name>
    <name type="common">Green alga</name>
    <name type="synonym">Haematococcus pluvialis</name>
    <dbReference type="NCBI Taxonomy" id="44745"/>
    <lineage>
        <taxon>Eukaryota</taxon>
        <taxon>Viridiplantae</taxon>
        <taxon>Chlorophyta</taxon>
        <taxon>core chlorophytes</taxon>
        <taxon>Chlorophyceae</taxon>
        <taxon>CS clade</taxon>
        <taxon>Chlamydomonadales</taxon>
        <taxon>Haematococcaceae</taxon>
        <taxon>Haematococcus</taxon>
    </lineage>
</organism>
<dbReference type="GO" id="GO:0042148">
    <property type="term" value="P:DNA strand invasion"/>
    <property type="evidence" value="ECO:0007669"/>
    <property type="project" value="TreeGrafter"/>
</dbReference>
<name>A0A699ZUF8_HAELA</name>
<dbReference type="PANTHER" id="PTHR22942:SF30">
    <property type="entry name" value="MEIOTIC RECOMBINATION PROTEIN DMC1_LIM15 HOMOLOG"/>
    <property type="match status" value="1"/>
</dbReference>
<reference evidence="5 6" key="1">
    <citation type="submission" date="2020-02" db="EMBL/GenBank/DDBJ databases">
        <title>Draft genome sequence of Haematococcus lacustris strain NIES-144.</title>
        <authorList>
            <person name="Morimoto D."/>
            <person name="Nakagawa S."/>
            <person name="Yoshida T."/>
            <person name="Sawayama S."/>
        </authorList>
    </citation>
    <scope>NUCLEOTIDE SEQUENCE [LARGE SCALE GENOMIC DNA]</scope>
    <source>
        <strain evidence="5 6">NIES-144</strain>
    </source>
</reference>
<dbReference type="SUPFAM" id="SSF47794">
    <property type="entry name" value="Rad51 N-terminal domain-like"/>
    <property type="match status" value="1"/>
</dbReference>
<dbReference type="PANTHER" id="PTHR22942">
    <property type="entry name" value="RECA/RAD51/RADA DNA STRAND-PAIRING FAMILY MEMBER"/>
    <property type="match status" value="1"/>
</dbReference>
<feature type="domain" description="RecA family profile 1" evidence="4">
    <location>
        <begin position="120"/>
        <end position="245"/>
    </location>
</feature>
<dbReference type="GO" id="GO:0003690">
    <property type="term" value="F:double-stranded DNA binding"/>
    <property type="evidence" value="ECO:0007669"/>
    <property type="project" value="TreeGrafter"/>
</dbReference>
<dbReference type="GO" id="GO:0140664">
    <property type="term" value="F:ATP-dependent DNA damage sensor activity"/>
    <property type="evidence" value="ECO:0007669"/>
    <property type="project" value="InterPro"/>
</dbReference>
<evidence type="ECO:0000313" key="5">
    <source>
        <dbReference type="EMBL" id="GFH19572.1"/>
    </source>
</evidence>
<dbReference type="PROSITE" id="PS50162">
    <property type="entry name" value="RECA_2"/>
    <property type="match status" value="1"/>
</dbReference>
<dbReference type="InterPro" id="IPR013632">
    <property type="entry name" value="Rad51_C"/>
</dbReference>
<dbReference type="SUPFAM" id="SSF52540">
    <property type="entry name" value="P-loop containing nucleoside triphosphate hydrolases"/>
    <property type="match status" value="1"/>
</dbReference>
<dbReference type="InterPro" id="IPR010995">
    <property type="entry name" value="DNA_repair_Rad51/TF_NusA_a-hlx"/>
</dbReference>
<dbReference type="Proteomes" id="UP000485058">
    <property type="component" value="Unassembled WGS sequence"/>
</dbReference>
<dbReference type="GO" id="GO:0000150">
    <property type="term" value="F:DNA strand exchange activity"/>
    <property type="evidence" value="ECO:0007669"/>
    <property type="project" value="TreeGrafter"/>
</dbReference>
<dbReference type="InterPro" id="IPR020588">
    <property type="entry name" value="RecA_ATP-bd"/>
</dbReference>
<comment type="caution">
    <text evidence="5">The sequence shown here is derived from an EMBL/GenBank/DDBJ whole genome shotgun (WGS) entry which is preliminary data.</text>
</comment>
<feature type="non-terminal residue" evidence="5">
    <location>
        <position position="1"/>
    </location>
</feature>
<dbReference type="GO" id="GO:0006312">
    <property type="term" value="P:mitotic recombination"/>
    <property type="evidence" value="ECO:0007669"/>
    <property type="project" value="TreeGrafter"/>
</dbReference>
<dbReference type="GO" id="GO:0000730">
    <property type="term" value="P:DNA recombinase assembly"/>
    <property type="evidence" value="ECO:0007669"/>
    <property type="project" value="TreeGrafter"/>
</dbReference>
<dbReference type="GO" id="GO:0000794">
    <property type="term" value="C:condensed nuclear chromosome"/>
    <property type="evidence" value="ECO:0007669"/>
    <property type="project" value="TreeGrafter"/>
</dbReference>
<sequence>MAAIEEAVLAAEGEAAVEEAEHVDDFDHIDKLQQLGISAADIKKAKDANFFTIQSFIMHPKKARQGSRLSGNTALIPSVLVNIKGLSDAKVDKMVEAAKKLCPAASWRTGAAVAAERARDIVRITTGSKQLDDLLGGGMETKAITEMHGEYRTGKTQLCLTMCVTCQMPENMGGGAGKVAFVDTEGTFRPERITAIAERYQLDPTAVLDNIVDSLTSNFRNDFCGRGELADRQQKLGQMLSRLKK</sequence>
<protein>
    <submittedName>
        <fullName evidence="5">DNA meiotic recombinase 1</fullName>
    </submittedName>
</protein>
<dbReference type="EMBL" id="BLLF01001486">
    <property type="protein sequence ID" value="GFH19572.1"/>
    <property type="molecule type" value="Genomic_DNA"/>
</dbReference>
<dbReference type="AlphaFoldDB" id="A0A699ZUF8"/>
<dbReference type="GO" id="GO:0007131">
    <property type="term" value="P:reciprocal meiotic recombination"/>
    <property type="evidence" value="ECO:0007669"/>
    <property type="project" value="TreeGrafter"/>
</dbReference>
<feature type="non-terminal residue" evidence="5">
    <location>
        <position position="245"/>
    </location>
</feature>
<keyword evidence="2" id="KW-0067">ATP-binding</keyword>
<dbReference type="Gene3D" id="1.10.150.20">
    <property type="entry name" value="5' to 3' exonuclease, C-terminal subdomain"/>
    <property type="match status" value="1"/>
</dbReference>
<dbReference type="Pfam" id="PF08423">
    <property type="entry name" value="Rad51"/>
    <property type="match status" value="1"/>
</dbReference>
<dbReference type="InterPro" id="IPR027417">
    <property type="entry name" value="P-loop_NTPase"/>
</dbReference>